<evidence type="ECO:0000256" key="4">
    <source>
        <dbReference type="ARBA" id="ARBA00022741"/>
    </source>
</evidence>
<keyword evidence="5 15" id="KW-0067">ATP-binding</keyword>
<evidence type="ECO:0000256" key="8">
    <source>
        <dbReference type="ARBA" id="ARBA00023316"/>
    </source>
</evidence>
<name>A0A9X2A4V3_9GAMM</name>
<comment type="function">
    <text evidence="15">Catalyzes the addition of meso-diaminopimelic acid to the nucleotide precursor UDP-N-acetylmuramoyl-L-alanyl-D-glutamate (UMAG) in the biosynthesis of bacterial cell-wall peptidoglycan.</text>
</comment>
<keyword evidence="15 16" id="KW-0132">Cell division</keyword>
<keyword evidence="15" id="KW-0460">Magnesium</keyword>
<dbReference type="Pfam" id="PF08245">
    <property type="entry name" value="Mur_ligase_M"/>
    <property type="match status" value="1"/>
</dbReference>
<dbReference type="PANTHER" id="PTHR23135:SF4">
    <property type="entry name" value="UDP-N-ACETYLMURAMOYL-L-ALANYL-D-GLUTAMATE--2,6-DIAMINOPIMELATE LIGASE MURE HOMOLOG, CHLOROPLASTIC"/>
    <property type="match status" value="1"/>
</dbReference>
<evidence type="ECO:0000256" key="13">
    <source>
        <dbReference type="ARBA" id="ARBA00076158"/>
    </source>
</evidence>
<protein>
    <recommendedName>
        <fullName evidence="11 15">UDP-N-acetylmuramoyl-L-alanyl-D-glutamate--2,6-diaminopimelate ligase</fullName>
        <ecNumber evidence="10 15">6.3.2.13</ecNumber>
    </recommendedName>
    <alternativeName>
        <fullName evidence="12 15">Meso-A2pm-adding enzyme</fullName>
    </alternativeName>
    <alternativeName>
        <fullName evidence="13 15">Meso-diaminopimelate-adding enzyme</fullName>
    </alternativeName>
    <alternativeName>
        <fullName evidence="14 15">UDP-MurNAc-L-Ala-D-Glu:meso-diaminopimelate ligase</fullName>
    </alternativeName>
    <alternativeName>
        <fullName evidence="15">UDP-MurNAc-tripeptide synthetase</fullName>
    </alternativeName>
    <alternativeName>
        <fullName evidence="15">UDP-N-acetylmuramyl-tripeptide synthetase</fullName>
    </alternativeName>
</protein>
<feature type="binding site" evidence="15">
    <location>
        <begin position="158"/>
        <end position="164"/>
    </location>
    <ligand>
        <name>ATP</name>
        <dbReference type="ChEBI" id="CHEBI:30616"/>
    </ligand>
</feature>
<evidence type="ECO:0000256" key="10">
    <source>
        <dbReference type="ARBA" id="ARBA00066633"/>
    </source>
</evidence>
<accession>A0A9X2A4V3</accession>
<evidence type="ECO:0000256" key="2">
    <source>
        <dbReference type="ARBA" id="ARBA00022490"/>
    </source>
</evidence>
<feature type="binding site" evidence="15">
    <location>
        <position position="524"/>
    </location>
    <ligand>
        <name>meso-2,6-diaminopimelate</name>
        <dbReference type="ChEBI" id="CHEBI:57791"/>
    </ligand>
</feature>
<evidence type="ECO:0000259" key="18">
    <source>
        <dbReference type="Pfam" id="PF08245"/>
    </source>
</evidence>
<comment type="caution">
    <text evidence="15">Lacks conserved residue(s) required for the propagation of feature annotation.</text>
</comment>
<dbReference type="Gene3D" id="3.90.190.20">
    <property type="entry name" value="Mur ligase, C-terminal domain"/>
    <property type="match status" value="1"/>
</dbReference>
<dbReference type="Proteomes" id="UP001139238">
    <property type="component" value="Unassembled WGS sequence"/>
</dbReference>
<dbReference type="SUPFAM" id="SSF53244">
    <property type="entry name" value="MurD-like peptide ligases, peptide-binding domain"/>
    <property type="match status" value="1"/>
</dbReference>
<feature type="binding site" evidence="15">
    <location>
        <begin position="200"/>
        <end position="201"/>
    </location>
    <ligand>
        <name>UDP-N-acetyl-alpha-D-muramoyl-L-alanyl-D-glutamate</name>
        <dbReference type="ChEBI" id="CHEBI:83900"/>
    </ligand>
</feature>
<dbReference type="GO" id="GO:0009252">
    <property type="term" value="P:peptidoglycan biosynthetic process"/>
    <property type="evidence" value="ECO:0007669"/>
    <property type="project" value="UniProtKB-UniRule"/>
</dbReference>
<evidence type="ECO:0000256" key="1">
    <source>
        <dbReference type="ARBA" id="ARBA00005898"/>
    </source>
</evidence>
<reference evidence="19" key="1">
    <citation type="submission" date="2021-08" db="EMBL/GenBank/DDBJ databases">
        <title>Complete genome sequence of Moraxella sp strain PS-22.</title>
        <authorList>
            <person name="Das S.K."/>
        </authorList>
    </citation>
    <scope>NUCLEOTIDE SEQUENCE</scope>
    <source>
        <strain evidence="19">PS-22</strain>
    </source>
</reference>
<dbReference type="AlphaFoldDB" id="A0A9X2A4V3"/>
<dbReference type="InterPro" id="IPR004101">
    <property type="entry name" value="Mur_ligase_C"/>
</dbReference>
<feature type="modified residue" description="N6-carboxylysine" evidence="15">
    <location>
        <position position="267"/>
    </location>
</feature>
<feature type="short sequence motif" description="Meso-diaminopimelate recognition motif" evidence="15">
    <location>
        <begin position="467"/>
        <end position="470"/>
    </location>
</feature>
<feature type="binding site" evidence="15">
    <location>
        <position position="520"/>
    </location>
    <ligand>
        <name>meso-2,6-diaminopimelate</name>
        <dbReference type="ChEBI" id="CHEBI:57791"/>
    </ligand>
</feature>
<dbReference type="SUPFAM" id="SSF53623">
    <property type="entry name" value="MurD-like peptide ligases, catalytic domain"/>
    <property type="match status" value="1"/>
</dbReference>
<dbReference type="FunFam" id="3.90.190.20:FF:000006">
    <property type="entry name" value="UDP-N-acetylmuramoyl-L-alanyl-D-glutamate--2,6-diaminopimelate ligase"/>
    <property type="match status" value="1"/>
</dbReference>
<dbReference type="GO" id="GO:0008360">
    <property type="term" value="P:regulation of cell shape"/>
    <property type="evidence" value="ECO:0007669"/>
    <property type="project" value="UniProtKB-KW"/>
</dbReference>
<keyword evidence="20" id="KW-1185">Reference proteome</keyword>
<evidence type="ECO:0000256" key="12">
    <source>
        <dbReference type="ARBA" id="ARBA00075482"/>
    </source>
</evidence>
<dbReference type="Gene3D" id="3.40.1190.10">
    <property type="entry name" value="Mur-like, catalytic domain"/>
    <property type="match status" value="1"/>
</dbReference>
<comment type="subcellular location">
    <subcellularLocation>
        <location evidence="15 16">Cytoplasm</location>
    </subcellularLocation>
</comment>
<dbReference type="NCBIfam" id="NF001126">
    <property type="entry name" value="PRK00139.1-4"/>
    <property type="match status" value="1"/>
</dbReference>
<feature type="binding site" evidence="15">
    <location>
        <position position="235"/>
    </location>
    <ligand>
        <name>UDP-N-acetyl-alpha-D-muramoyl-L-alanyl-D-glutamate</name>
        <dbReference type="ChEBI" id="CHEBI:83900"/>
    </ligand>
</feature>
<feature type="binding site" evidence="15">
    <location>
        <position position="233"/>
    </location>
    <ligand>
        <name>UDP-N-acetyl-alpha-D-muramoyl-L-alanyl-D-glutamate</name>
        <dbReference type="ChEBI" id="CHEBI:83900"/>
    </ligand>
</feature>
<dbReference type="InterPro" id="IPR005761">
    <property type="entry name" value="UDP-N-AcMur-Glu-dNH2Pim_ligase"/>
</dbReference>
<dbReference type="GO" id="GO:0005737">
    <property type="term" value="C:cytoplasm"/>
    <property type="evidence" value="ECO:0007669"/>
    <property type="project" value="UniProtKB-SubCell"/>
</dbReference>
<evidence type="ECO:0000256" key="11">
    <source>
        <dbReference type="ARBA" id="ARBA00072883"/>
    </source>
</evidence>
<dbReference type="PROSITE" id="PS01011">
    <property type="entry name" value="FOLYLPOLYGLU_SYNT_1"/>
    <property type="match status" value="1"/>
</dbReference>
<feature type="domain" description="Mur ligase C-terminal" evidence="17">
    <location>
        <begin position="395"/>
        <end position="522"/>
    </location>
</feature>
<evidence type="ECO:0000259" key="17">
    <source>
        <dbReference type="Pfam" id="PF02875"/>
    </source>
</evidence>
<comment type="cofactor">
    <cofactor evidence="15">
        <name>Mg(2+)</name>
        <dbReference type="ChEBI" id="CHEBI:18420"/>
    </cofactor>
</comment>
<dbReference type="GO" id="GO:0000287">
    <property type="term" value="F:magnesium ion binding"/>
    <property type="evidence" value="ECO:0007669"/>
    <property type="project" value="UniProtKB-UniRule"/>
</dbReference>
<gene>
    <name evidence="15" type="primary">murE</name>
    <name evidence="19" type="ORF">H9W84_09940</name>
</gene>
<feature type="binding site" evidence="15">
    <location>
        <position position="67"/>
    </location>
    <ligand>
        <name>UDP-N-acetyl-alpha-D-muramoyl-L-alanyl-D-glutamate</name>
        <dbReference type="ChEBI" id="CHEBI:83900"/>
    </ligand>
</feature>
<dbReference type="GO" id="GO:0005524">
    <property type="term" value="F:ATP binding"/>
    <property type="evidence" value="ECO:0007669"/>
    <property type="project" value="UniProtKB-UniRule"/>
</dbReference>
<feature type="binding site" evidence="15">
    <location>
        <position position="443"/>
    </location>
    <ligand>
        <name>meso-2,6-diaminopimelate</name>
        <dbReference type="ChEBI" id="CHEBI:57791"/>
    </ligand>
</feature>
<evidence type="ECO:0000256" key="16">
    <source>
        <dbReference type="RuleBase" id="RU004135"/>
    </source>
</evidence>
<proteinExistence type="inferred from homology"/>
<feature type="binding site" evidence="15">
    <location>
        <begin position="467"/>
        <end position="470"/>
    </location>
    <ligand>
        <name>meso-2,6-diaminopimelate</name>
        <dbReference type="ChEBI" id="CHEBI:57791"/>
    </ligand>
</feature>
<dbReference type="NCBIfam" id="TIGR01085">
    <property type="entry name" value="murE"/>
    <property type="match status" value="1"/>
</dbReference>
<evidence type="ECO:0000256" key="6">
    <source>
        <dbReference type="ARBA" id="ARBA00022960"/>
    </source>
</evidence>
<dbReference type="GO" id="GO:0051301">
    <property type="term" value="P:cell division"/>
    <property type="evidence" value="ECO:0007669"/>
    <property type="project" value="UniProtKB-KW"/>
</dbReference>
<comment type="similarity">
    <text evidence="1 15">Belongs to the MurCDEF family. MurE subfamily.</text>
</comment>
<dbReference type="EMBL" id="JACSYB010000001">
    <property type="protein sequence ID" value="MCG8148442.1"/>
    <property type="molecule type" value="Genomic_DNA"/>
</dbReference>
<comment type="catalytic activity">
    <reaction evidence="9 15">
        <text>UDP-N-acetyl-alpha-D-muramoyl-L-alanyl-D-glutamate + meso-2,6-diaminopimelate + ATP = UDP-N-acetyl-alpha-D-muramoyl-L-alanyl-gamma-D-glutamyl-meso-2,6-diaminopimelate + ADP + phosphate + H(+)</text>
        <dbReference type="Rhea" id="RHEA:23676"/>
        <dbReference type="ChEBI" id="CHEBI:15378"/>
        <dbReference type="ChEBI" id="CHEBI:30616"/>
        <dbReference type="ChEBI" id="CHEBI:43474"/>
        <dbReference type="ChEBI" id="CHEBI:57791"/>
        <dbReference type="ChEBI" id="CHEBI:83900"/>
        <dbReference type="ChEBI" id="CHEBI:83905"/>
        <dbReference type="ChEBI" id="CHEBI:456216"/>
        <dbReference type="EC" id="6.3.2.13"/>
    </reaction>
</comment>
<keyword evidence="4 15" id="KW-0547">Nucleotide-binding</keyword>
<dbReference type="PANTHER" id="PTHR23135">
    <property type="entry name" value="MUR LIGASE FAMILY MEMBER"/>
    <property type="match status" value="1"/>
</dbReference>
<dbReference type="InterPro" id="IPR013221">
    <property type="entry name" value="Mur_ligase_cen"/>
</dbReference>
<feature type="domain" description="Mur ligase central" evidence="18">
    <location>
        <begin position="156"/>
        <end position="365"/>
    </location>
</feature>
<dbReference type="GO" id="GO:0004326">
    <property type="term" value="F:tetrahydrofolylpolyglutamate synthase activity"/>
    <property type="evidence" value="ECO:0007669"/>
    <property type="project" value="InterPro"/>
</dbReference>
<dbReference type="HAMAP" id="MF_00208">
    <property type="entry name" value="MurE"/>
    <property type="match status" value="1"/>
</dbReference>
<evidence type="ECO:0000256" key="7">
    <source>
        <dbReference type="ARBA" id="ARBA00022984"/>
    </source>
</evidence>
<feature type="binding site" evidence="15">
    <location>
        <position position="227"/>
    </location>
    <ligand>
        <name>UDP-N-acetyl-alpha-D-muramoyl-L-alanyl-D-glutamate</name>
        <dbReference type="ChEBI" id="CHEBI:83900"/>
    </ligand>
</feature>
<dbReference type="InterPro" id="IPR036615">
    <property type="entry name" value="Mur_ligase_C_dom_sf"/>
</dbReference>
<evidence type="ECO:0000313" key="19">
    <source>
        <dbReference type="EMBL" id="MCG8148442.1"/>
    </source>
</evidence>
<keyword evidence="15 16" id="KW-0131">Cell cycle</keyword>
<keyword evidence="6 15" id="KW-0133">Cell shape</keyword>
<evidence type="ECO:0000256" key="3">
    <source>
        <dbReference type="ARBA" id="ARBA00022598"/>
    </source>
</evidence>
<comment type="pathway">
    <text evidence="15 16">Cell wall biogenesis; peptidoglycan biosynthesis.</text>
</comment>
<evidence type="ECO:0000256" key="5">
    <source>
        <dbReference type="ARBA" id="ARBA00022840"/>
    </source>
</evidence>
<dbReference type="InterPro" id="IPR018109">
    <property type="entry name" value="Folylpolyglutamate_synth_CS"/>
</dbReference>
<comment type="caution">
    <text evidence="19">The sequence shown here is derived from an EMBL/GenBank/DDBJ whole genome shotgun (WGS) entry which is preliminary data.</text>
</comment>
<keyword evidence="2 15" id="KW-0963">Cytoplasm</keyword>
<dbReference type="GO" id="GO:0071555">
    <property type="term" value="P:cell wall organization"/>
    <property type="evidence" value="ECO:0007669"/>
    <property type="project" value="UniProtKB-KW"/>
</dbReference>
<dbReference type="InterPro" id="IPR036565">
    <property type="entry name" value="Mur-like_cat_sf"/>
</dbReference>
<keyword evidence="7 15" id="KW-0573">Peptidoglycan synthesis</keyword>
<keyword evidence="8 15" id="KW-0961">Cell wall biogenesis/degradation</keyword>
<evidence type="ECO:0000313" key="20">
    <source>
        <dbReference type="Proteomes" id="UP001139238"/>
    </source>
</evidence>
<keyword evidence="3 15" id="KW-0436">Ligase</keyword>
<dbReference type="EC" id="6.3.2.13" evidence="10 15"/>
<dbReference type="GO" id="GO:0008765">
    <property type="term" value="F:UDP-N-acetylmuramoylalanyl-D-glutamate-2,6-diaminopimelate ligase activity"/>
    <property type="evidence" value="ECO:0007669"/>
    <property type="project" value="UniProtKB-UniRule"/>
</dbReference>
<sequence>MCRLTSRYRVKKPLPPASKVSMTYNNPMEKAMITLQPMMSALSLPESVRQLLNPVMNQPFGQFVVDSRQVGQGDVFVLLKSQNATDSLDLEKVAGYLAQVSDKAAFVLSEIDVSAIQSQFMLPIIYLPTIRDFLGSLIQTSLQQQHPTQLPAVIAVTGTNGKTTVSQLVAQLISQSGIKTAVMGTAGNGVLPNLTPSTHTTLEVFNLQHAIDDFAKQGVQALAIEASSHGLHQQRLQGVPVNVAIFTNLSRDHLDYHTDMDDYAQAKARLFDKAHFPTLTHAIINLDDEFSELMIEAANASHLTVWTYSLTNDKADFFAKAILPSLQGGDLTIALSKAVTPQGELTVNSPLLGRFNVANLLASIAGALALSQSAAMGLSVAQIQAAVPKLRGATGRMDRVPSTSSCFIVDYAHTPDALEQVLTSLKSHCTGELWAVFGCGGDRDKGKRPLMTQAGLRLADKVILTADNPRSEDPNAILNDMQAGMTCQQHYQAIIEPDRQKAIEYAVQHAKPNDIVVIAGKGHETYQEIKGVRHDFDDKVMVKNAIDKFGK</sequence>
<organism evidence="19 20">
    <name type="scientific">Moraxella tetraodonis</name>
    <dbReference type="NCBI Taxonomy" id="2767221"/>
    <lineage>
        <taxon>Bacteria</taxon>
        <taxon>Pseudomonadati</taxon>
        <taxon>Pseudomonadota</taxon>
        <taxon>Gammaproteobacteria</taxon>
        <taxon>Moraxellales</taxon>
        <taxon>Moraxellaceae</taxon>
        <taxon>Moraxella</taxon>
    </lineage>
</organism>
<evidence type="ECO:0000256" key="9">
    <source>
        <dbReference type="ARBA" id="ARBA00050251"/>
    </source>
</evidence>
<comment type="PTM">
    <text evidence="15">Carboxylation is probably crucial for Mg(2+) binding and, consequently, for the gamma-phosphate positioning of ATP.</text>
</comment>
<evidence type="ECO:0000256" key="15">
    <source>
        <dbReference type="HAMAP-Rule" id="MF_00208"/>
    </source>
</evidence>
<evidence type="ECO:0000256" key="14">
    <source>
        <dbReference type="ARBA" id="ARBA00081560"/>
    </source>
</evidence>
<dbReference type="Pfam" id="PF02875">
    <property type="entry name" value="Mur_ligase_C"/>
    <property type="match status" value="1"/>
</dbReference>